<sequence length="837" mass="91948">MQLCLTVKAWTYHYNIDINVDWTTARQWCQKHFTDMVAIQNQAEVEYLNQVLPFNQVYYWIGIRKIDGYWTWVGTKKRLDPEAANWAENEPNNKGSEQDCVEIYIKRRKETAKWNDERCSKKKATVCYLASCSKESCSEHAECVETIGNYRCQCHPGFMGPRCEEAVQCLPIIDAPGGWSMNCTHPLSINSFNSSCEFKCEEGFELKGSNTTWCDQTGQWTHKPPTCTVVTCNGILAPAKGHLTCADPLGKYSFRSTCNISCVEGHKLRGKATLSCLSDGNWSAPTPDCEVVKCDPLKPIPHGSLQCYDHVEKFAYGSTCWLKCDFGFVHNGTNSTHCTEQRNWSFSTAIQCSPLSDAPSYGSMTCTHPLSTNSYNSSCEFKCEEGFVLKGADSTHCDHTGHWTHSTPICTVVTCNGILAPAKGHLTCADPLGKYSFRSTCNISCVEGHKLRGKATLSCLSDGNWSAPTPDCEVVKCDPLKPIPHGSLQCYDHVEKFAYGSTCWLKCDFGFVHNGTNSTHCTEQGNWSHIPPVCQAIQCSPLSDAPSYGSMTCTHPLSTNSYNSSCEFKCEEGFVLKGADSTHCDHTGHWTHSTPICTAVACDPLVTPAKSHLTCADPLEKFSFRSSCKATCEEGYTLRGETTLTCLSDGNWSAPTPACNQTLLIICDQCSPLIDPSHGTVICTHPNGQFRFGTVCEVSCQAGFKLHGTPRMECLEMGKWTDTPPFCLAQQCPHLTAPENGWMNCSHPHSLFSYGSQCFLGCETGFEITGEPGIKCSASGNWSQEVPSCAGIYLATFFAVGAASSAGLLLLGGLMFLLMRQFAKKGNKMNDPVPLLA</sequence>
<evidence type="ECO:0000256" key="23">
    <source>
        <dbReference type="PROSITE-ProRule" id="PRU00076"/>
    </source>
</evidence>
<evidence type="ECO:0000256" key="11">
    <source>
        <dbReference type="ARBA" id="ARBA00022837"/>
    </source>
</evidence>
<dbReference type="InterPro" id="IPR001304">
    <property type="entry name" value="C-type_lectin-like"/>
</dbReference>
<dbReference type="SUPFAM" id="SSF56436">
    <property type="entry name" value="C-type lectin-like"/>
    <property type="match status" value="1"/>
</dbReference>
<organism evidence="29 30">
    <name type="scientific">Sinocyclocheilus rhinocerous</name>
    <dbReference type="NCBI Taxonomy" id="307959"/>
    <lineage>
        <taxon>Eukaryota</taxon>
        <taxon>Metazoa</taxon>
        <taxon>Chordata</taxon>
        <taxon>Craniata</taxon>
        <taxon>Vertebrata</taxon>
        <taxon>Euteleostomi</taxon>
        <taxon>Actinopterygii</taxon>
        <taxon>Neopterygii</taxon>
        <taxon>Teleostei</taxon>
        <taxon>Ostariophysi</taxon>
        <taxon>Cypriniformes</taxon>
        <taxon>Cyprinidae</taxon>
        <taxon>Cyprininae</taxon>
        <taxon>Sinocyclocheilus</taxon>
    </lineage>
</organism>
<dbReference type="PROSITE" id="PS01186">
    <property type="entry name" value="EGF_2"/>
    <property type="match status" value="1"/>
</dbReference>
<dbReference type="GO" id="GO:0005509">
    <property type="term" value="F:calcium ion binding"/>
    <property type="evidence" value="ECO:0007669"/>
    <property type="project" value="InterPro"/>
</dbReference>
<dbReference type="InterPro" id="IPR001881">
    <property type="entry name" value="EGF-like_Ca-bd_dom"/>
</dbReference>
<dbReference type="Gene3D" id="2.10.25.10">
    <property type="entry name" value="Laminin"/>
    <property type="match status" value="1"/>
</dbReference>
<keyword evidence="13 25" id="KW-1133">Transmembrane helix</keyword>
<dbReference type="CDD" id="cd00033">
    <property type="entry name" value="CCP"/>
    <property type="match status" value="10"/>
</dbReference>
<dbReference type="FunFam" id="2.10.25.10:FF:000176">
    <property type="entry name" value="Selectin P"/>
    <property type="match status" value="1"/>
</dbReference>
<evidence type="ECO:0000256" key="16">
    <source>
        <dbReference type="ARBA" id="ARBA00023180"/>
    </source>
</evidence>
<evidence type="ECO:0000256" key="8">
    <source>
        <dbReference type="ARBA" id="ARBA00022729"/>
    </source>
</evidence>
<keyword evidence="9" id="KW-0430">Lectin</keyword>
<feature type="domain" description="Sushi" evidence="28">
    <location>
        <begin position="730"/>
        <end position="791"/>
    </location>
</feature>
<feature type="domain" description="Sushi" evidence="28">
    <location>
        <begin position="350"/>
        <end position="412"/>
    </location>
</feature>
<feature type="disulfide bond" evidence="24">
    <location>
        <begin position="762"/>
        <end position="789"/>
    </location>
</feature>
<dbReference type="Ensembl" id="ENSSRHT00000059816.1">
    <property type="protein sequence ID" value="ENSSRHP00000058195.1"/>
    <property type="gene ID" value="ENSSRHG00000029149.1"/>
</dbReference>
<feature type="disulfide bond" evidence="24">
    <location>
        <begin position="383"/>
        <end position="410"/>
    </location>
</feature>
<keyword evidence="15 23" id="KW-1015">Disulfide bond</keyword>
<feature type="domain" description="Sushi" evidence="28">
    <location>
        <begin position="668"/>
        <end position="729"/>
    </location>
</feature>
<keyword evidence="16" id="KW-0325">Glycoprotein</keyword>
<comment type="subcellular location">
    <subcellularLocation>
        <location evidence="1">Cell membrane</location>
        <topology evidence="1">Single-pass type I membrane protein</topology>
    </subcellularLocation>
</comment>
<dbReference type="CDD" id="cd00054">
    <property type="entry name" value="EGF_CA"/>
    <property type="match status" value="1"/>
</dbReference>
<feature type="transmembrane region" description="Helical" evidence="25">
    <location>
        <begin position="792"/>
        <end position="819"/>
    </location>
</feature>
<feature type="domain" description="Sushi" evidence="28">
    <location>
        <begin position="230"/>
        <end position="291"/>
    </location>
</feature>
<keyword evidence="10" id="KW-0677">Repeat</keyword>
<feature type="domain" description="Sushi" evidence="28">
    <location>
        <begin position="537"/>
        <end position="599"/>
    </location>
</feature>
<keyword evidence="4 23" id="KW-0245">EGF-like domain</keyword>
<evidence type="ECO:0000256" key="6">
    <source>
        <dbReference type="ARBA" id="ARBA00022692"/>
    </source>
</evidence>
<evidence type="ECO:0000256" key="10">
    <source>
        <dbReference type="ARBA" id="ARBA00022737"/>
    </source>
</evidence>
<dbReference type="InterPro" id="IPR016186">
    <property type="entry name" value="C-type_lectin-like/link_sf"/>
</dbReference>
<evidence type="ECO:0000256" key="25">
    <source>
        <dbReference type="SAM" id="Phobius"/>
    </source>
</evidence>
<comment type="subunit">
    <text evidence="17">Interacts with SELPLG/PSGL1 and PODXL2 through the sialyl Lewis X epitope. SELPLG sulfation appears not to be required for this interaction.</text>
</comment>
<feature type="domain" description="EGF-like" evidence="26">
    <location>
        <begin position="128"/>
        <end position="164"/>
    </location>
</feature>
<evidence type="ECO:0000256" key="7">
    <source>
        <dbReference type="ARBA" id="ARBA00022723"/>
    </source>
</evidence>
<comment type="function">
    <text evidence="22">Cell-surface glycoprotein having a role in immunoadhesion. Mediates in the adhesion of blood neutrophils in cytokine-activated endothelium through interaction with SELPLG/PSGL1. May have a role in capillary morphogenesis.</text>
</comment>
<dbReference type="GO" id="GO:0030246">
    <property type="term" value="F:carbohydrate binding"/>
    <property type="evidence" value="ECO:0007669"/>
    <property type="project" value="UniProtKB-KW"/>
</dbReference>
<evidence type="ECO:0000256" key="12">
    <source>
        <dbReference type="ARBA" id="ARBA00022889"/>
    </source>
</evidence>
<reference evidence="29" key="2">
    <citation type="submission" date="2025-09" db="UniProtKB">
        <authorList>
            <consortium name="Ensembl"/>
        </authorList>
    </citation>
    <scope>IDENTIFICATION</scope>
</reference>
<evidence type="ECO:0000313" key="30">
    <source>
        <dbReference type="Proteomes" id="UP000472270"/>
    </source>
</evidence>
<dbReference type="SMART" id="SM00179">
    <property type="entry name" value="EGF_CA"/>
    <property type="match status" value="1"/>
</dbReference>
<evidence type="ECO:0000256" key="21">
    <source>
        <dbReference type="ARBA" id="ARBA00043124"/>
    </source>
</evidence>
<gene>
    <name evidence="29" type="primary">selp</name>
</gene>
<evidence type="ECO:0000256" key="18">
    <source>
        <dbReference type="ARBA" id="ARBA00040812"/>
    </source>
</evidence>
<keyword evidence="12" id="KW-0130">Cell adhesion</keyword>
<evidence type="ECO:0000256" key="20">
    <source>
        <dbReference type="ARBA" id="ARBA00042113"/>
    </source>
</evidence>
<name>A0A673K1K5_9TELE</name>
<dbReference type="PANTHER" id="PTHR19325">
    <property type="entry name" value="COMPLEMENT COMPONENT-RELATED SUSHI DOMAIN-CONTAINING"/>
    <property type="match status" value="1"/>
</dbReference>
<dbReference type="Pfam" id="PF00059">
    <property type="entry name" value="Lectin_C"/>
    <property type="match status" value="1"/>
</dbReference>
<dbReference type="InterPro" id="IPR035976">
    <property type="entry name" value="Sushi/SCR/CCP_sf"/>
</dbReference>
<dbReference type="PROSITE" id="PS50041">
    <property type="entry name" value="C_TYPE_LECTIN_2"/>
    <property type="match status" value="1"/>
</dbReference>
<keyword evidence="14 25" id="KW-0472">Membrane</keyword>
<dbReference type="PROSITE" id="PS50026">
    <property type="entry name" value="EGF_3"/>
    <property type="match status" value="1"/>
</dbReference>
<dbReference type="SUPFAM" id="SSF57535">
    <property type="entry name" value="Complement control module/SCR domain"/>
    <property type="match status" value="10"/>
</dbReference>
<evidence type="ECO:0000256" key="19">
    <source>
        <dbReference type="ARBA" id="ARBA00041401"/>
    </source>
</evidence>
<evidence type="ECO:0000256" key="17">
    <source>
        <dbReference type="ARBA" id="ARBA00038738"/>
    </source>
</evidence>
<dbReference type="GO" id="GO:0005886">
    <property type="term" value="C:plasma membrane"/>
    <property type="evidence" value="ECO:0007669"/>
    <property type="project" value="UniProtKB-SubCell"/>
</dbReference>
<evidence type="ECO:0000259" key="27">
    <source>
        <dbReference type="PROSITE" id="PS50041"/>
    </source>
</evidence>
<dbReference type="PRINTS" id="PR00343">
    <property type="entry name" value="SELECTIN"/>
</dbReference>
<feature type="disulfide bond" evidence="24">
    <location>
        <begin position="262"/>
        <end position="289"/>
    </location>
</feature>
<evidence type="ECO:0000256" key="9">
    <source>
        <dbReference type="ARBA" id="ARBA00022734"/>
    </source>
</evidence>
<dbReference type="Gene3D" id="3.10.100.10">
    <property type="entry name" value="Mannose-Binding Protein A, subunit A"/>
    <property type="match status" value="1"/>
</dbReference>
<evidence type="ECO:0000256" key="5">
    <source>
        <dbReference type="ARBA" id="ARBA00022659"/>
    </source>
</evidence>
<keyword evidence="6 25" id="KW-0812">Transmembrane</keyword>
<evidence type="ECO:0000256" key="1">
    <source>
        <dbReference type="ARBA" id="ARBA00004251"/>
    </source>
</evidence>
<feature type="disulfide bond" evidence="24">
    <location>
        <begin position="507"/>
        <end position="534"/>
    </location>
</feature>
<dbReference type="SUPFAM" id="SSF57196">
    <property type="entry name" value="EGF/Laminin"/>
    <property type="match status" value="1"/>
</dbReference>
<comment type="similarity">
    <text evidence="2">Belongs to the selectin/LECAM family.</text>
</comment>
<feature type="disulfide bond" evidence="23">
    <location>
        <begin position="154"/>
        <end position="163"/>
    </location>
</feature>
<dbReference type="SMART" id="SM00181">
    <property type="entry name" value="EGF"/>
    <property type="match status" value="2"/>
</dbReference>
<dbReference type="Proteomes" id="UP000472270">
    <property type="component" value="Unassembled WGS sequence"/>
</dbReference>
<evidence type="ECO:0000259" key="28">
    <source>
        <dbReference type="PROSITE" id="PS50923"/>
    </source>
</evidence>
<protein>
    <recommendedName>
        <fullName evidence="18">E-selectin</fullName>
    </recommendedName>
    <alternativeName>
        <fullName evidence="19">CD62 antigen-like family member E</fullName>
    </alternativeName>
    <alternativeName>
        <fullName evidence="20">Endothelial leukocyte adhesion molecule 1</fullName>
    </alternativeName>
    <alternativeName>
        <fullName evidence="21">Leukocyte-endothelial cell adhesion molecule 2</fullName>
    </alternativeName>
</protein>
<evidence type="ECO:0000256" key="13">
    <source>
        <dbReference type="ARBA" id="ARBA00022989"/>
    </source>
</evidence>
<keyword evidence="30" id="KW-1185">Reference proteome</keyword>
<dbReference type="PROSITE" id="PS50923">
    <property type="entry name" value="SUSHI"/>
    <property type="match status" value="9"/>
</dbReference>
<feature type="disulfide bond" evidence="24">
    <location>
        <begin position="700"/>
        <end position="727"/>
    </location>
</feature>
<dbReference type="InterPro" id="IPR000742">
    <property type="entry name" value="EGF"/>
</dbReference>
<evidence type="ECO:0000256" key="3">
    <source>
        <dbReference type="ARBA" id="ARBA00022475"/>
    </source>
</evidence>
<dbReference type="Pfam" id="PF00084">
    <property type="entry name" value="Sushi"/>
    <property type="match status" value="10"/>
</dbReference>
<evidence type="ECO:0000256" key="22">
    <source>
        <dbReference type="ARBA" id="ARBA00045695"/>
    </source>
</evidence>
<reference evidence="29" key="1">
    <citation type="submission" date="2025-08" db="UniProtKB">
        <authorList>
            <consortium name="Ensembl"/>
        </authorList>
    </citation>
    <scope>IDENTIFICATION</scope>
</reference>
<feature type="domain" description="Sushi" evidence="28">
    <location>
        <begin position="167"/>
        <end position="229"/>
    </location>
</feature>
<keyword evidence="11" id="KW-0106">Calcium</keyword>
<evidence type="ECO:0000256" key="4">
    <source>
        <dbReference type="ARBA" id="ARBA00022536"/>
    </source>
</evidence>
<dbReference type="InterPro" id="IPR002396">
    <property type="entry name" value="Selectin_superfamily"/>
</dbReference>
<feature type="domain" description="Sushi" evidence="28">
    <location>
        <begin position="600"/>
        <end position="661"/>
    </location>
</feature>
<dbReference type="PROSITE" id="PS00022">
    <property type="entry name" value="EGF_1"/>
    <property type="match status" value="1"/>
</dbReference>
<dbReference type="GO" id="GO:0007155">
    <property type="term" value="P:cell adhesion"/>
    <property type="evidence" value="ECO:0007669"/>
    <property type="project" value="UniProtKB-KW"/>
</dbReference>
<evidence type="ECO:0000313" key="29">
    <source>
        <dbReference type="Ensembl" id="ENSSRHP00000058195.1"/>
    </source>
</evidence>
<evidence type="ECO:0000259" key="26">
    <source>
        <dbReference type="PROSITE" id="PS50026"/>
    </source>
</evidence>
<dbReference type="InterPro" id="IPR050350">
    <property type="entry name" value="Compl-Cell_Adhes-Reg"/>
</dbReference>
<dbReference type="Gene3D" id="2.10.70.10">
    <property type="entry name" value="Complement Module, domain 1"/>
    <property type="match status" value="10"/>
</dbReference>
<dbReference type="FunFam" id="3.10.100.10:FF:000007">
    <property type="entry name" value="L-selectin"/>
    <property type="match status" value="1"/>
</dbReference>
<evidence type="ECO:0000256" key="24">
    <source>
        <dbReference type="PROSITE-ProRule" id="PRU00302"/>
    </source>
</evidence>
<feature type="disulfide bond" evidence="24">
    <location>
        <begin position="632"/>
        <end position="659"/>
    </location>
</feature>
<evidence type="ECO:0000256" key="14">
    <source>
        <dbReference type="ARBA" id="ARBA00023136"/>
    </source>
</evidence>
<feature type="domain" description="Sushi" evidence="28">
    <location>
        <begin position="413"/>
        <end position="474"/>
    </location>
</feature>
<accession>A0A673K1K5</accession>
<feature type="domain" description="Sushi" evidence="28">
    <location>
        <begin position="475"/>
        <end position="536"/>
    </location>
</feature>
<dbReference type="SMART" id="SM00034">
    <property type="entry name" value="CLECT"/>
    <property type="match status" value="1"/>
</dbReference>
<dbReference type="PANTHER" id="PTHR19325:SF493">
    <property type="entry name" value="E-SELECTIN"/>
    <property type="match status" value="1"/>
</dbReference>
<dbReference type="InterPro" id="IPR000436">
    <property type="entry name" value="Sushi_SCR_CCP_dom"/>
</dbReference>
<keyword evidence="8" id="KW-0732">Signal</keyword>
<evidence type="ECO:0000256" key="15">
    <source>
        <dbReference type="ARBA" id="ARBA00023157"/>
    </source>
</evidence>
<comment type="caution">
    <text evidence="23">Lacks conserved residue(s) required for the propagation of feature annotation.</text>
</comment>
<dbReference type="PROSITE" id="PS00615">
    <property type="entry name" value="C_TYPE_LECTIN_1"/>
    <property type="match status" value="1"/>
</dbReference>
<dbReference type="AlphaFoldDB" id="A0A673K1K5"/>
<feature type="domain" description="C-type lectin" evidence="27">
    <location>
        <begin position="7"/>
        <end position="128"/>
    </location>
</feature>
<feature type="disulfide bond" evidence="24">
    <location>
        <begin position="200"/>
        <end position="227"/>
    </location>
</feature>
<dbReference type="FunFam" id="2.10.70.10:FF:000001">
    <property type="entry name" value="Selectin P"/>
    <property type="match status" value="9"/>
</dbReference>
<dbReference type="InterPro" id="IPR016187">
    <property type="entry name" value="CTDL_fold"/>
</dbReference>
<dbReference type="InterPro" id="IPR018378">
    <property type="entry name" value="C-type_lectin_CS"/>
</dbReference>
<keyword evidence="5 24" id="KW-0768">Sushi</keyword>
<feature type="disulfide bond" evidence="24">
    <location>
        <begin position="570"/>
        <end position="597"/>
    </location>
</feature>
<evidence type="ECO:0000256" key="2">
    <source>
        <dbReference type="ARBA" id="ARBA00007360"/>
    </source>
</evidence>
<keyword evidence="7" id="KW-0479">Metal-binding</keyword>
<keyword evidence="3" id="KW-1003">Cell membrane</keyword>
<proteinExistence type="inferred from homology"/>
<feature type="disulfide bond" evidence="24">
    <location>
        <begin position="445"/>
        <end position="472"/>
    </location>
</feature>
<dbReference type="SMART" id="SM00032">
    <property type="entry name" value="CCP"/>
    <property type="match status" value="10"/>
</dbReference>